<dbReference type="RefSeq" id="WP_227422648.1">
    <property type="nucleotide sequence ID" value="NZ_CP071868.1"/>
</dbReference>
<dbReference type="Proteomes" id="UP000663937">
    <property type="component" value="Chromosome"/>
</dbReference>
<keyword evidence="2" id="KW-1185">Reference proteome</keyword>
<name>A0A8A4ZC08_9MICO</name>
<dbReference type="KEGG" id="psic:J4E96_13630"/>
<protein>
    <submittedName>
        <fullName evidence="1">Uncharacterized protein</fullName>
    </submittedName>
</protein>
<evidence type="ECO:0000313" key="1">
    <source>
        <dbReference type="EMBL" id="QTE28413.1"/>
    </source>
</evidence>
<sequence>MIYQREAMWLGFDSASPGALQIGIGRVCAISGADWSDELSTAPQNYVPLPEQPWLDGINSGSGEIRQFVAVPLGLGATIEGQVTGSEVHRPARRWASARAEG</sequence>
<accession>A0A8A4ZC08</accession>
<dbReference type="AlphaFoldDB" id="A0A8A4ZC08"/>
<evidence type="ECO:0000313" key="2">
    <source>
        <dbReference type="Proteomes" id="UP000663937"/>
    </source>
</evidence>
<gene>
    <name evidence="1" type="ORF">J4E96_13630</name>
</gene>
<dbReference type="EMBL" id="CP071868">
    <property type="protein sequence ID" value="QTE28413.1"/>
    <property type="molecule type" value="Genomic_DNA"/>
</dbReference>
<organism evidence="1 2">
    <name type="scientific">Pengzhenrongella sicca</name>
    <dbReference type="NCBI Taxonomy" id="2819238"/>
    <lineage>
        <taxon>Bacteria</taxon>
        <taxon>Bacillati</taxon>
        <taxon>Actinomycetota</taxon>
        <taxon>Actinomycetes</taxon>
        <taxon>Micrococcales</taxon>
        <taxon>Pengzhenrongella</taxon>
    </lineage>
</organism>
<proteinExistence type="predicted"/>
<reference evidence="1" key="1">
    <citation type="submission" date="2021-03" db="EMBL/GenBank/DDBJ databases">
        <title>Pengzhenrongella sicca gen. nov., sp. nov., a new member of suborder Micrococcineae isolated from High-Arctic tundra soil.</title>
        <authorList>
            <person name="Peng F."/>
        </authorList>
    </citation>
    <scope>NUCLEOTIDE SEQUENCE</scope>
    <source>
        <strain evidence="1">LRZ-2</strain>
    </source>
</reference>